<protein>
    <submittedName>
        <fullName evidence="2">ComF family protein</fullName>
    </submittedName>
</protein>
<dbReference type="InterPro" id="IPR029057">
    <property type="entry name" value="PRTase-like"/>
</dbReference>
<dbReference type="EMBL" id="JAFITA010000005">
    <property type="protein sequence ID" value="MBN4077389.1"/>
    <property type="molecule type" value="Genomic_DNA"/>
</dbReference>
<evidence type="ECO:0000256" key="1">
    <source>
        <dbReference type="ARBA" id="ARBA00008007"/>
    </source>
</evidence>
<reference evidence="2" key="1">
    <citation type="submission" date="2021-02" db="EMBL/GenBank/DDBJ databases">
        <title>Activity-based single-cell genomes from oceanic crustal fluid captures similar information to metagenomic and metatranscriptomic surveys with orders of magnitude less sampling.</title>
        <authorList>
            <person name="D'Angelo T.S."/>
            <person name="Orcutt B.N."/>
        </authorList>
    </citation>
    <scope>NUCLEOTIDE SEQUENCE [LARGE SCALE GENOMIC DNA]</scope>
    <source>
        <strain evidence="2">AH-315-E05</strain>
    </source>
</reference>
<gene>
    <name evidence="2" type="ORF">JYT19_00590</name>
</gene>
<keyword evidence="3" id="KW-1185">Reference proteome</keyword>
<comment type="caution">
    <text evidence="2">The sequence shown here is derived from an EMBL/GenBank/DDBJ whole genome shotgun (WGS) entry which is preliminary data.</text>
</comment>
<dbReference type="PANTHER" id="PTHR47505:SF1">
    <property type="entry name" value="DNA UTILIZATION PROTEIN YHGH"/>
    <property type="match status" value="1"/>
</dbReference>
<evidence type="ECO:0000313" key="2">
    <source>
        <dbReference type="EMBL" id="MBN4077389.1"/>
    </source>
</evidence>
<dbReference type="InterPro" id="IPR051910">
    <property type="entry name" value="ComF/GntX_DNA_util-trans"/>
</dbReference>
<dbReference type="Gene3D" id="3.40.50.2020">
    <property type="match status" value="1"/>
</dbReference>
<accession>A0ABS3AZ26</accession>
<comment type="similarity">
    <text evidence="1">Belongs to the ComF/GntX family.</text>
</comment>
<dbReference type="Proteomes" id="UP000765003">
    <property type="component" value="Unassembled WGS sequence"/>
</dbReference>
<dbReference type="SUPFAM" id="SSF53271">
    <property type="entry name" value="PRTase-like"/>
    <property type="match status" value="1"/>
</dbReference>
<proteinExistence type="inferred from homology"/>
<name>A0ABS3AZ26_9FIRM</name>
<dbReference type="InterPro" id="IPR000836">
    <property type="entry name" value="PRTase_dom"/>
</dbReference>
<organism evidence="2 3">
    <name type="scientific">Sulfobacillus acidophilus</name>
    <dbReference type="NCBI Taxonomy" id="53633"/>
    <lineage>
        <taxon>Bacteria</taxon>
        <taxon>Bacillati</taxon>
        <taxon>Bacillota</taxon>
        <taxon>Clostridia</taxon>
        <taxon>Eubacteriales</taxon>
        <taxon>Clostridiales Family XVII. Incertae Sedis</taxon>
        <taxon>Sulfobacillus</taxon>
    </lineage>
</organism>
<evidence type="ECO:0000313" key="3">
    <source>
        <dbReference type="Proteomes" id="UP000765003"/>
    </source>
</evidence>
<dbReference type="CDD" id="cd06223">
    <property type="entry name" value="PRTases_typeI"/>
    <property type="match status" value="1"/>
</dbReference>
<sequence length="216" mass="24681">MILTDLLNIFFPIRCIYCNKNSKKIPFCQKCLLKIEHIDERCLIQGSNRAAFFYSGLVREAILKAKFEPNESVARALSQLWSFYFCQNENMLFFLENKPACVSFVPLHWRRRVTRGFDFAAIIAKTIAKTLEIPLVDYLKCTRLDAPLSNSQNKEERLAKVFGKYTLRKKTTVKPHILLVDDIVTTGATFNAAREPLITAGANVTCYALAYTPLND</sequence>
<dbReference type="PANTHER" id="PTHR47505">
    <property type="entry name" value="DNA UTILIZATION PROTEIN YHGH"/>
    <property type="match status" value="1"/>
</dbReference>